<dbReference type="Gene3D" id="3.40.50.720">
    <property type="entry name" value="NAD(P)-binding Rossmann-like Domain"/>
    <property type="match status" value="1"/>
</dbReference>
<feature type="domain" description="NmrA-like" evidence="1">
    <location>
        <begin position="2"/>
        <end position="250"/>
    </location>
</feature>
<dbReference type="OrthoDB" id="4457504at2"/>
<reference evidence="2 3" key="1">
    <citation type="submission" date="2018-03" db="EMBL/GenBank/DDBJ databases">
        <title>Genomic Encyclopedia of Type Strains, Phase III (KMG-III): the genomes of soil and plant-associated and newly described type strains.</title>
        <authorList>
            <person name="Whitman W."/>
        </authorList>
    </citation>
    <scope>NUCLEOTIDE SEQUENCE [LARGE SCALE GENOMIC DNA]</scope>
    <source>
        <strain evidence="2 3">CGMCC 4.7104</strain>
    </source>
</reference>
<dbReference type="Gene3D" id="3.90.25.10">
    <property type="entry name" value="UDP-galactose 4-epimerase, domain 1"/>
    <property type="match status" value="1"/>
</dbReference>
<evidence type="ECO:0000313" key="3">
    <source>
        <dbReference type="Proteomes" id="UP000238312"/>
    </source>
</evidence>
<dbReference type="PANTHER" id="PTHR43162">
    <property type="match status" value="1"/>
</dbReference>
<dbReference type="Pfam" id="PF05368">
    <property type="entry name" value="NmrA"/>
    <property type="match status" value="1"/>
</dbReference>
<keyword evidence="3" id="KW-1185">Reference proteome</keyword>
<sequence>MIVVTGATGSIGRALLTGLSGHEVLSAVRRPADDLGSPYALADLDDPATIGALLSPGDRLFLNSSLWPGVVDAHRAVIDLAAEAGVAQIVTVSVRDAAPGGRLGLGMHGLIDAHLRQSGVPWAVLQPSGFMQNLPGDFAGGTMYGAYGPGRISYVDARDIADVAAALLTSPVGPGRAYVLTGPEALSHAEIAAEVGKALGRTARYVDLSVPELAARLERQGLPQPLALDLAELQAQTGDGSWAPVTTTVRDVTGRAPRTLADFLADHAAAFS</sequence>
<dbReference type="AlphaFoldDB" id="A0A2T0M5M0"/>
<protein>
    <submittedName>
        <fullName evidence="2">Uncharacterized protein YbjT (DUF2867 family)</fullName>
    </submittedName>
</protein>
<gene>
    <name evidence="2" type="ORF">B0I32_13058</name>
</gene>
<dbReference type="EMBL" id="PVNG01000030">
    <property type="protein sequence ID" value="PRX52783.1"/>
    <property type="molecule type" value="Genomic_DNA"/>
</dbReference>
<name>A0A2T0M5M0_9ACTN</name>
<dbReference type="Proteomes" id="UP000238312">
    <property type="component" value="Unassembled WGS sequence"/>
</dbReference>
<dbReference type="InterPro" id="IPR036291">
    <property type="entry name" value="NAD(P)-bd_dom_sf"/>
</dbReference>
<dbReference type="InterPro" id="IPR051604">
    <property type="entry name" value="Ergot_Alk_Oxidoreductase"/>
</dbReference>
<dbReference type="InterPro" id="IPR008030">
    <property type="entry name" value="NmrA-like"/>
</dbReference>
<dbReference type="PANTHER" id="PTHR43162:SF1">
    <property type="entry name" value="PRESTALK A DIFFERENTIATION PROTEIN A"/>
    <property type="match status" value="1"/>
</dbReference>
<organism evidence="2 3">
    <name type="scientific">Nonomuraea fuscirosea</name>
    <dbReference type="NCBI Taxonomy" id="1291556"/>
    <lineage>
        <taxon>Bacteria</taxon>
        <taxon>Bacillati</taxon>
        <taxon>Actinomycetota</taxon>
        <taxon>Actinomycetes</taxon>
        <taxon>Streptosporangiales</taxon>
        <taxon>Streptosporangiaceae</taxon>
        <taxon>Nonomuraea</taxon>
    </lineage>
</organism>
<evidence type="ECO:0000313" key="2">
    <source>
        <dbReference type="EMBL" id="PRX52783.1"/>
    </source>
</evidence>
<evidence type="ECO:0000259" key="1">
    <source>
        <dbReference type="Pfam" id="PF05368"/>
    </source>
</evidence>
<dbReference type="SUPFAM" id="SSF51735">
    <property type="entry name" value="NAD(P)-binding Rossmann-fold domains"/>
    <property type="match status" value="1"/>
</dbReference>
<dbReference type="RefSeq" id="WP_106251444.1">
    <property type="nucleotide sequence ID" value="NZ_PVNG01000030.1"/>
</dbReference>
<proteinExistence type="predicted"/>
<comment type="caution">
    <text evidence="2">The sequence shown here is derived from an EMBL/GenBank/DDBJ whole genome shotgun (WGS) entry which is preliminary data.</text>
</comment>
<accession>A0A2T0M5M0</accession>